<evidence type="ECO:0000313" key="3">
    <source>
        <dbReference type="EMBL" id="GAL90438.1"/>
    </source>
</evidence>
<dbReference type="SMART" id="SM00450">
    <property type="entry name" value="RHOD"/>
    <property type="match status" value="1"/>
</dbReference>
<dbReference type="InterPro" id="IPR001763">
    <property type="entry name" value="Rhodanese-like_dom"/>
</dbReference>
<dbReference type="PANTHER" id="PTHR44086:SF13">
    <property type="entry name" value="THIOSULFATE SULFURTRANSFERASE PSPE"/>
    <property type="match status" value="1"/>
</dbReference>
<dbReference type="CDD" id="cd00158">
    <property type="entry name" value="RHOD"/>
    <property type="match status" value="1"/>
</dbReference>
<accession>A0A090WSG7</accession>
<evidence type="ECO:0000313" key="2">
    <source>
        <dbReference type="EMBL" id="GAL70357.1"/>
    </source>
</evidence>
<dbReference type="Pfam" id="PF00581">
    <property type="entry name" value="Rhodanese"/>
    <property type="match status" value="1"/>
</dbReference>
<dbReference type="SUPFAM" id="SSF52821">
    <property type="entry name" value="Rhodanese/Cell cycle control phosphatase"/>
    <property type="match status" value="1"/>
</dbReference>
<dbReference type="GO" id="GO:0004792">
    <property type="term" value="F:thiosulfate-cyanide sulfurtransferase activity"/>
    <property type="evidence" value="ECO:0007669"/>
    <property type="project" value="TreeGrafter"/>
</dbReference>
<dbReference type="AlphaFoldDB" id="A0A090WSG7"/>
<dbReference type="InterPro" id="IPR036873">
    <property type="entry name" value="Rhodanese-like_dom_sf"/>
</dbReference>
<sequence>MQNKKMKKLALFICISISVSGFSQKKLDKLLKRQNTESTPYISVDALKNIQNNVILLDAREEREFKISHLKDAICVGYDSFNLKKTEVKLPNKEAKIVVYCSLGIRSEDVAEKLKKAGYTNVLNLYGGIFEWKNNDLEVLNSKEKPTDSVHTFSKVWSKWLQKGIKVYD</sequence>
<protein>
    <submittedName>
        <fullName evidence="2">Rhodanese-like domain protein</fullName>
    </submittedName>
</protein>
<dbReference type="Proteomes" id="UP000029646">
    <property type="component" value="Unassembled WGS sequence"/>
</dbReference>
<dbReference type="EMBL" id="BBNS01000005">
    <property type="protein sequence ID" value="GAL70357.1"/>
    <property type="molecule type" value="Genomic_DNA"/>
</dbReference>
<dbReference type="PROSITE" id="PS50206">
    <property type="entry name" value="RHODANESE_3"/>
    <property type="match status" value="1"/>
</dbReference>
<comment type="caution">
    <text evidence="2">The sequence shown here is derived from an EMBL/GenBank/DDBJ whole genome shotgun (WGS) entry which is preliminary data.</text>
</comment>
<proteinExistence type="predicted"/>
<dbReference type="Proteomes" id="UP000030184">
    <property type="component" value="Unassembled WGS sequence"/>
</dbReference>
<reference evidence="5" key="1">
    <citation type="journal article" date="2014" name="Genome Announc.">
        <title>Draft Genome Sequence of Marine Flavobacterium Jejuia pallidilutea Strain 11shimoA1 and Pigmentation Mutants.</title>
        <authorList>
            <person name="Takatani N."/>
            <person name="Nakanishi M."/>
            <person name="Meirelles P."/>
            <person name="Mino S."/>
            <person name="Suda W."/>
            <person name="Oshima K."/>
            <person name="Hattori M."/>
            <person name="Ohkuma M."/>
            <person name="Hosokawa M."/>
            <person name="Miyashita K."/>
            <person name="Thompson F.L."/>
            <person name="Niwa A."/>
            <person name="Sawabe T."/>
            <person name="Sawabe T."/>
        </authorList>
    </citation>
    <scope>NUCLEOTIDE SEQUENCE [LARGE SCALE GENOMIC DNA]</scope>
    <source>
        <strain evidence="5">JCM 19538</strain>
    </source>
</reference>
<evidence type="ECO:0000313" key="5">
    <source>
        <dbReference type="Proteomes" id="UP000030184"/>
    </source>
</evidence>
<dbReference type="Gene3D" id="3.40.250.10">
    <property type="entry name" value="Rhodanese-like domain"/>
    <property type="match status" value="1"/>
</dbReference>
<keyword evidence="5" id="KW-1185">Reference proteome</keyword>
<evidence type="ECO:0000259" key="1">
    <source>
        <dbReference type="PROSITE" id="PS50206"/>
    </source>
</evidence>
<dbReference type="PANTHER" id="PTHR44086">
    <property type="entry name" value="THIOSULFATE SULFURTRANSFERASE RDL2, MITOCHONDRIAL-RELATED"/>
    <property type="match status" value="1"/>
</dbReference>
<feature type="domain" description="Rhodanese" evidence="1">
    <location>
        <begin position="50"/>
        <end position="141"/>
    </location>
</feature>
<dbReference type="EMBL" id="BBNY01000074">
    <property type="protein sequence ID" value="GAL90438.1"/>
    <property type="molecule type" value="Genomic_DNA"/>
</dbReference>
<name>A0A090WSG7_9FLAO</name>
<organism evidence="2 4">
    <name type="scientific">Jejuia pallidilutea</name>
    <dbReference type="NCBI Taxonomy" id="504487"/>
    <lineage>
        <taxon>Bacteria</taxon>
        <taxon>Pseudomonadati</taxon>
        <taxon>Bacteroidota</taxon>
        <taxon>Flavobacteriia</taxon>
        <taxon>Flavobacteriales</taxon>
        <taxon>Flavobacteriaceae</taxon>
        <taxon>Jejuia</taxon>
    </lineage>
</organism>
<gene>
    <name evidence="2" type="ORF">JCM19302_3479</name>
    <name evidence="3" type="ORF">JCM19538_203</name>
</gene>
<dbReference type="NCBIfam" id="NF045521">
    <property type="entry name" value="rhoda_near_glyco"/>
    <property type="match status" value="1"/>
</dbReference>
<evidence type="ECO:0000313" key="4">
    <source>
        <dbReference type="Proteomes" id="UP000029646"/>
    </source>
</evidence>